<gene>
    <name evidence="2" type="ORF">L0U89_10205</name>
</gene>
<evidence type="ECO:0000256" key="1">
    <source>
        <dbReference type="SAM" id="Phobius"/>
    </source>
</evidence>
<proteinExistence type="predicted"/>
<organism evidence="2 3">
    <name type="scientific">Mariniradius sediminis</name>
    <dbReference type="NCBI Taxonomy" id="2909237"/>
    <lineage>
        <taxon>Bacteria</taxon>
        <taxon>Pseudomonadati</taxon>
        <taxon>Bacteroidota</taxon>
        <taxon>Cytophagia</taxon>
        <taxon>Cytophagales</taxon>
        <taxon>Cyclobacteriaceae</taxon>
        <taxon>Mariniradius</taxon>
    </lineage>
</organism>
<evidence type="ECO:0000313" key="2">
    <source>
        <dbReference type="EMBL" id="MCF1751441.1"/>
    </source>
</evidence>
<accession>A0ABS9BUY8</accession>
<name>A0ABS9BUY8_9BACT</name>
<comment type="caution">
    <text evidence="2">The sequence shown here is derived from an EMBL/GenBank/DDBJ whole genome shotgun (WGS) entry which is preliminary data.</text>
</comment>
<dbReference type="EMBL" id="JAKEVZ010000007">
    <property type="protein sequence ID" value="MCF1751441.1"/>
    <property type="molecule type" value="Genomic_DNA"/>
</dbReference>
<keyword evidence="1" id="KW-0472">Membrane</keyword>
<evidence type="ECO:0000313" key="3">
    <source>
        <dbReference type="Proteomes" id="UP001201449"/>
    </source>
</evidence>
<sequence>MKNQNDYSFNSGIRFMTFALAMFFAVLAVFDEYKDQGSLERYEELVSEKEYDFAIFPSSLSRPTSSKLTKIERMEVVKIVDRIFSIQLINPQVALLAQPREILIPHFISLFSKFDILTNAP</sequence>
<feature type="transmembrane region" description="Helical" evidence="1">
    <location>
        <begin position="12"/>
        <end position="30"/>
    </location>
</feature>
<keyword evidence="3" id="KW-1185">Reference proteome</keyword>
<reference evidence="2 3" key="1">
    <citation type="submission" date="2022-01" db="EMBL/GenBank/DDBJ databases">
        <title>Mariniradius saccharolyticus sp. nov., isolated from sediment of a river.</title>
        <authorList>
            <person name="Liu H."/>
        </authorList>
    </citation>
    <scope>NUCLEOTIDE SEQUENCE [LARGE SCALE GENOMIC DNA]</scope>
    <source>
        <strain evidence="2 3">RY-2</strain>
    </source>
</reference>
<dbReference type="RefSeq" id="WP_234861432.1">
    <property type="nucleotide sequence ID" value="NZ_JAKEVZ010000007.1"/>
</dbReference>
<keyword evidence="1" id="KW-1133">Transmembrane helix</keyword>
<protein>
    <submittedName>
        <fullName evidence="2">Uncharacterized protein</fullName>
    </submittedName>
</protein>
<keyword evidence="1" id="KW-0812">Transmembrane</keyword>
<dbReference type="Proteomes" id="UP001201449">
    <property type="component" value="Unassembled WGS sequence"/>
</dbReference>